<dbReference type="GO" id="GO:0003700">
    <property type="term" value="F:DNA-binding transcription factor activity"/>
    <property type="evidence" value="ECO:0007669"/>
    <property type="project" value="InterPro"/>
</dbReference>
<keyword evidence="3" id="KW-0539">Nucleus</keyword>
<sequence>PTSRPRSAVAPSDCGSGLVDLLFAASQVETKPKEAEGESGAGGKDKAEVFPFSRHDPEKPSHSLDADADAPKTKNFPQILHEILSTPECQSIAHWLPDGFSFIIADKQRLFDEILPKYFRQTLLVSFIRKLNRWGFRRIKSRCKGEESSFAHNNFIRDKPWLCMKMWCKSKPSYHKASSAKNRKKAQEAAVQVDNIPAKIDVVVPSQAPPSFVAGGGGGMVNARNRDFVPACLPTTSDSYTFTAVNATPVGPPTTAAVTTAIREMPFIASFRPEHPQQQRIFRESERRQFLIAQMRQDYYHLQDQAELQRFRHETFSINDSYARRLLMEQYERDVLRTNIFYRG</sequence>
<dbReference type="AlphaFoldDB" id="A0AAD9DFB7"/>
<dbReference type="SUPFAM" id="SSF46785">
    <property type="entry name" value="Winged helix' DNA-binding domain"/>
    <property type="match status" value="1"/>
</dbReference>
<dbReference type="EMBL" id="JATAAI010000009">
    <property type="protein sequence ID" value="KAK1743563.1"/>
    <property type="molecule type" value="Genomic_DNA"/>
</dbReference>
<dbReference type="GO" id="GO:0005634">
    <property type="term" value="C:nucleus"/>
    <property type="evidence" value="ECO:0007669"/>
    <property type="project" value="UniProtKB-SubCell"/>
</dbReference>
<feature type="region of interest" description="Disordered" evidence="5">
    <location>
        <begin position="29"/>
        <end position="70"/>
    </location>
</feature>
<protein>
    <submittedName>
        <fullName evidence="7">Heat shock factor family protein</fullName>
    </submittedName>
</protein>
<keyword evidence="7" id="KW-0346">Stress response</keyword>
<feature type="non-terminal residue" evidence="7">
    <location>
        <position position="1"/>
    </location>
</feature>
<evidence type="ECO:0000256" key="3">
    <source>
        <dbReference type="ARBA" id="ARBA00023242"/>
    </source>
</evidence>
<comment type="caution">
    <text evidence="7">The sequence shown here is derived from an EMBL/GenBank/DDBJ whole genome shotgun (WGS) entry which is preliminary data.</text>
</comment>
<gene>
    <name evidence="7" type="ORF">QTG54_006184</name>
</gene>
<evidence type="ECO:0000256" key="2">
    <source>
        <dbReference type="ARBA" id="ARBA00023125"/>
    </source>
</evidence>
<dbReference type="Gene3D" id="1.10.10.10">
    <property type="entry name" value="Winged helix-like DNA-binding domain superfamily/Winged helix DNA-binding domain"/>
    <property type="match status" value="1"/>
</dbReference>
<dbReference type="PANTHER" id="PTHR10015">
    <property type="entry name" value="HEAT SHOCK TRANSCRIPTION FACTOR"/>
    <property type="match status" value="1"/>
</dbReference>
<feature type="domain" description="HSF-type DNA-binding" evidence="6">
    <location>
        <begin position="72"/>
        <end position="169"/>
    </location>
</feature>
<dbReference type="Pfam" id="PF00447">
    <property type="entry name" value="HSF_DNA-bind"/>
    <property type="match status" value="1"/>
</dbReference>
<evidence type="ECO:0000256" key="5">
    <source>
        <dbReference type="SAM" id="MobiDB-lite"/>
    </source>
</evidence>
<dbReference type="InterPro" id="IPR000232">
    <property type="entry name" value="HSF_DNA-bd"/>
</dbReference>
<dbReference type="PRINTS" id="PR00056">
    <property type="entry name" value="HSFDOMAIN"/>
</dbReference>
<evidence type="ECO:0000313" key="8">
    <source>
        <dbReference type="Proteomes" id="UP001224775"/>
    </source>
</evidence>
<proteinExistence type="inferred from homology"/>
<keyword evidence="2" id="KW-0238">DNA-binding</keyword>
<organism evidence="7 8">
    <name type="scientific">Skeletonema marinoi</name>
    <dbReference type="NCBI Taxonomy" id="267567"/>
    <lineage>
        <taxon>Eukaryota</taxon>
        <taxon>Sar</taxon>
        <taxon>Stramenopiles</taxon>
        <taxon>Ochrophyta</taxon>
        <taxon>Bacillariophyta</taxon>
        <taxon>Coscinodiscophyceae</taxon>
        <taxon>Thalassiosirophycidae</taxon>
        <taxon>Thalassiosirales</taxon>
        <taxon>Skeletonemataceae</taxon>
        <taxon>Skeletonema</taxon>
        <taxon>Skeletonema marinoi-dohrnii complex</taxon>
    </lineage>
</organism>
<dbReference type="InterPro" id="IPR036388">
    <property type="entry name" value="WH-like_DNA-bd_sf"/>
</dbReference>
<evidence type="ECO:0000259" key="6">
    <source>
        <dbReference type="SMART" id="SM00415"/>
    </source>
</evidence>
<name>A0AAD9DFB7_9STRA</name>
<evidence type="ECO:0000256" key="1">
    <source>
        <dbReference type="ARBA" id="ARBA00004123"/>
    </source>
</evidence>
<keyword evidence="8" id="KW-1185">Reference proteome</keyword>
<evidence type="ECO:0000256" key="4">
    <source>
        <dbReference type="RuleBase" id="RU004020"/>
    </source>
</evidence>
<accession>A0AAD9DFB7</accession>
<dbReference type="InterPro" id="IPR036390">
    <property type="entry name" value="WH_DNA-bd_sf"/>
</dbReference>
<dbReference type="PANTHER" id="PTHR10015:SF206">
    <property type="entry name" value="HSF-TYPE DNA-BINDING DOMAIN-CONTAINING PROTEIN"/>
    <property type="match status" value="1"/>
</dbReference>
<comment type="subcellular location">
    <subcellularLocation>
        <location evidence="1">Nucleus</location>
    </subcellularLocation>
</comment>
<dbReference type="SMART" id="SM00415">
    <property type="entry name" value="HSF"/>
    <property type="match status" value="1"/>
</dbReference>
<comment type="similarity">
    <text evidence="4">Belongs to the HSF family.</text>
</comment>
<dbReference type="FunFam" id="1.10.10.10:FF:000479">
    <property type="entry name" value="Predicted protein"/>
    <property type="match status" value="1"/>
</dbReference>
<dbReference type="GO" id="GO:0043565">
    <property type="term" value="F:sequence-specific DNA binding"/>
    <property type="evidence" value="ECO:0007669"/>
    <property type="project" value="InterPro"/>
</dbReference>
<feature type="compositionally biased region" description="Basic and acidic residues" evidence="5">
    <location>
        <begin position="43"/>
        <end position="70"/>
    </location>
</feature>
<evidence type="ECO:0000313" key="7">
    <source>
        <dbReference type="EMBL" id="KAK1743563.1"/>
    </source>
</evidence>
<reference evidence="7" key="1">
    <citation type="submission" date="2023-06" db="EMBL/GenBank/DDBJ databases">
        <title>Survivors Of The Sea: Transcriptome response of Skeletonema marinoi to long-term dormancy.</title>
        <authorList>
            <person name="Pinder M.I.M."/>
            <person name="Kourtchenko O."/>
            <person name="Robertson E.K."/>
            <person name="Larsson T."/>
            <person name="Maumus F."/>
            <person name="Osuna-Cruz C.M."/>
            <person name="Vancaester E."/>
            <person name="Stenow R."/>
            <person name="Vandepoele K."/>
            <person name="Ploug H."/>
            <person name="Bruchert V."/>
            <person name="Godhe A."/>
            <person name="Topel M."/>
        </authorList>
    </citation>
    <scope>NUCLEOTIDE SEQUENCE</scope>
    <source>
        <strain evidence="7">R05AC</strain>
    </source>
</reference>
<dbReference type="Proteomes" id="UP001224775">
    <property type="component" value="Unassembled WGS sequence"/>
</dbReference>